<dbReference type="EMBL" id="JAAXQQ010000015">
    <property type="protein sequence ID" value="MBY3068282.1"/>
    <property type="molecule type" value="Genomic_DNA"/>
</dbReference>
<proteinExistence type="predicted"/>
<organism evidence="3 4">
    <name type="scientific">Rhizobium laguerreae</name>
    <dbReference type="NCBI Taxonomy" id="1076926"/>
    <lineage>
        <taxon>Bacteria</taxon>
        <taxon>Pseudomonadati</taxon>
        <taxon>Pseudomonadota</taxon>
        <taxon>Alphaproteobacteria</taxon>
        <taxon>Hyphomicrobiales</taxon>
        <taxon>Rhizobiaceae</taxon>
        <taxon>Rhizobium/Agrobacterium group</taxon>
        <taxon>Rhizobium</taxon>
    </lineage>
</organism>
<feature type="coiled-coil region" evidence="1">
    <location>
        <begin position="302"/>
        <end position="329"/>
    </location>
</feature>
<comment type="caution">
    <text evidence="3">The sequence shown here is derived from an EMBL/GenBank/DDBJ whole genome shotgun (WGS) entry which is preliminary data.</text>
</comment>
<gene>
    <name evidence="3" type="ORF">HFO74_33575</name>
</gene>
<accession>A0AB35FQ26</accession>
<sequence>MRLTRLELYERVCGAPLSKLAPEFGLSGTALAAICRQHQIPYPGSGYWTRKSLGLTAELPVLPERSDDPIEITASVPKPRQKNTTEDSKEGKTKAATKPRRLERHPLLYGVEEHMRKTRVAQTGEFLRPYKRILPDLISSEDALPLALSTANDLYLALNKQGYRVHIAPSDDGNRRIRVQEQEVERKDRKYGRYHSGSIWGPDRPTIFYIDTVPIGLALTEMTERVTMRYLNGDYHREDSKLVRSMKPWQLTNSWTTEQDMPSGRFRIIAYSPKNGVDWSVSWQDTEQESLVSIIPKIVETLRASKDKLQRLMTAEDEAEAKRKKERQEEWERYERREDARKVAQALTDSRQQLAETIEKWGKAMTVERFFADAEDRLGGVDDDRRQRLTERLARARAMMGSVDPLDFIENWQAPDERYRSKYE</sequence>
<reference evidence="3" key="1">
    <citation type="submission" date="2020-04" db="EMBL/GenBank/DDBJ databases">
        <title>Global-level population genomics supports evidence of horizontal gene transfer on evolution of Rhizobia in Lentils.</title>
        <authorList>
            <person name="Gai Y."/>
            <person name="Cook D."/>
            <person name="Riely B."/>
        </authorList>
    </citation>
    <scope>NUCLEOTIDE SEQUENCE</scope>
    <source>
        <strain evidence="3">TLR9</strain>
    </source>
</reference>
<protein>
    <submittedName>
        <fullName evidence="3">Uncharacterized protein</fullName>
    </submittedName>
</protein>
<keyword evidence="1" id="KW-0175">Coiled coil</keyword>
<dbReference type="AlphaFoldDB" id="A0AB35FQ26"/>
<feature type="compositionally biased region" description="Basic and acidic residues" evidence="2">
    <location>
        <begin position="83"/>
        <end position="93"/>
    </location>
</feature>
<evidence type="ECO:0000256" key="1">
    <source>
        <dbReference type="SAM" id="Coils"/>
    </source>
</evidence>
<dbReference type="Proteomes" id="UP000758022">
    <property type="component" value="Unassembled WGS sequence"/>
</dbReference>
<evidence type="ECO:0000313" key="3">
    <source>
        <dbReference type="EMBL" id="MBY3068282.1"/>
    </source>
</evidence>
<evidence type="ECO:0000313" key="4">
    <source>
        <dbReference type="Proteomes" id="UP000758022"/>
    </source>
</evidence>
<evidence type="ECO:0000256" key="2">
    <source>
        <dbReference type="SAM" id="MobiDB-lite"/>
    </source>
</evidence>
<name>A0AB35FQ26_9HYPH</name>
<feature type="region of interest" description="Disordered" evidence="2">
    <location>
        <begin position="66"/>
        <end position="99"/>
    </location>
</feature>